<gene>
    <name evidence="2" type="primary">lsrG</name>
    <name evidence="2" type="ORF">OJF2_34750</name>
</gene>
<dbReference type="RefSeq" id="WP_148594790.1">
    <property type="nucleotide sequence ID" value="NZ_CP042997.1"/>
</dbReference>
<dbReference type="PANTHER" id="PTHR33336">
    <property type="entry name" value="QUINOL MONOOXYGENASE YGIN-RELATED"/>
    <property type="match status" value="1"/>
</dbReference>
<dbReference type="PANTHER" id="PTHR33336:SF1">
    <property type="entry name" value="(4S)-4-HYDROXY-5-PHOSPHONOOXYPENTANE-2,3-DIONE ISOMERASE"/>
    <property type="match status" value="1"/>
</dbReference>
<dbReference type="EMBL" id="CP042997">
    <property type="protein sequence ID" value="QEH34930.1"/>
    <property type="molecule type" value="Genomic_DNA"/>
</dbReference>
<protein>
    <submittedName>
        <fullName evidence="2">Autoinducer 2-degrading protein LsrG</fullName>
    </submittedName>
</protein>
<dbReference type="PROSITE" id="PS51725">
    <property type="entry name" value="ABM"/>
    <property type="match status" value="1"/>
</dbReference>
<dbReference type="GO" id="GO:0005829">
    <property type="term" value="C:cytosol"/>
    <property type="evidence" value="ECO:0007669"/>
    <property type="project" value="TreeGrafter"/>
</dbReference>
<proteinExistence type="predicted"/>
<name>A0A5B9W4K4_9BACT</name>
<dbReference type="Proteomes" id="UP000324233">
    <property type="component" value="Chromosome"/>
</dbReference>
<evidence type="ECO:0000313" key="2">
    <source>
        <dbReference type="EMBL" id="QEH34930.1"/>
    </source>
</evidence>
<dbReference type="KEGG" id="agv:OJF2_34750"/>
<sequence length="101" mass="11382">MLIVHVHIEVKPEHVDAFKVACEDNSRNSLKEPGIARFDVLQQQDDPAKFVLVEVYTADDAPAAHKQTDHYKRWAATVAPMMAAPRTGLKYDRLYPQDGPP</sequence>
<dbReference type="Pfam" id="PF03992">
    <property type="entry name" value="ABM"/>
    <property type="match status" value="1"/>
</dbReference>
<dbReference type="InterPro" id="IPR050744">
    <property type="entry name" value="AI-2_Isomerase_LsrG"/>
</dbReference>
<keyword evidence="3" id="KW-1185">Reference proteome</keyword>
<dbReference type="GO" id="GO:0016491">
    <property type="term" value="F:oxidoreductase activity"/>
    <property type="evidence" value="ECO:0007669"/>
    <property type="project" value="TreeGrafter"/>
</dbReference>
<reference evidence="2 3" key="1">
    <citation type="submission" date="2019-08" db="EMBL/GenBank/DDBJ databases">
        <title>Deep-cultivation of Planctomycetes and their phenomic and genomic characterization uncovers novel biology.</title>
        <authorList>
            <person name="Wiegand S."/>
            <person name="Jogler M."/>
            <person name="Boedeker C."/>
            <person name="Pinto D."/>
            <person name="Vollmers J."/>
            <person name="Rivas-Marin E."/>
            <person name="Kohn T."/>
            <person name="Peeters S.H."/>
            <person name="Heuer A."/>
            <person name="Rast P."/>
            <person name="Oberbeckmann S."/>
            <person name="Bunk B."/>
            <person name="Jeske O."/>
            <person name="Meyerdierks A."/>
            <person name="Storesund J.E."/>
            <person name="Kallscheuer N."/>
            <person name="Luecker S."/>
            <person name="Lage O.M."/>
            <person name="Pohl T."/>
            <person name="Merkel B.J."/>
            <person name="Hornburger P."/>
            <person name="Mueller R.-W."/>
            <person name="Bruemmer F."/>
            <person name="Labrenz M."/>
            <person name="Spormann A.M."/>
            <person name="Op den Camp H."/>
            <person name="Overmann J."/>
            <person name="Amann R."/>
            <person name="Jetten M.S.M."/>
            <person name="Mascher T."/>
            <person name="Medema M.H."/>
            <person name="Devos D.P."/>
            <person name="Kaster A.-K."/>
            <person name="Ovreas L."/>
            <person name="Rohde M."/>
            <person name="Galperin M.Y."/>
            <person name="Jogler C."/>
        </authorList>
    </citation>
    <scope>NUCLEOTIDE SEQUENCE [LARGE SCALE GENOMIC DNA]</scope>
    <source>
        <strain evidence="2 3">OJF2</strain>
    </source>
</reference>
<dbReference type="InterPro" id="IPR011008">
    <property type="entry name" value="Dimeric_a/b-barrel"/>
</dbReference>
<dbReference type="InterPro" id="IPR007138">
    <property type="entry name" value="ABM_dom"/>
</dbReference>
<dbReference type="Gene3D" id="3.30.70.100">
    <property type="match status" value="1"/>
</dbReference>
<evidence type="ECO:0000259" key="1">
    <source>
        <dbReference type="PROSITE" id="PS51725"/>
    </source>
</evidence>
<dbReference type="SUPFAM" id="SSF54909">
    <property type="entry name" value="Dimeric alpha+beta barrel"/>
    <property type="match status" value="1"/>
</dbReference>
<accession>A0A5B9W4K4</accession>
<feature type="domain" description="ABM" evidence="1">
    <location>
        <begin position="2"/>
        <end position="90"/>
    </location>
</feature>
<organism evidence="2 3">
    <name type="scientific">Aquisphaera giovannonii</name>
    <dbReference type="NCBI Taxonomy" id="406548"/>
    <lineage>
        <taxon>Bacteria</taxon>
        <taxon>Pseudomonadati</taxon>
        <taxon>Planctomycetota</taxon>
        <taxon>Planctomycetia</taxon>
        <taxon>Isosphaerales</taxon>
        <taxon>Isosphaeraceae</taxon>
        <taxon>Aquisphaera</taxon>
    </lineage>
</organism>
<dbReference type="AlphaFoldDB" id="A0A5B9W4K4"/>
<evidence type="ECO:0000313" key="3">
    <source>
        <dbReference type="Proteomes" id="UP000324233"/>
    </source>
</evidence>
<dbReference type="OrthoDB" id="5241825at2"/>